<comment type="caution">
    <text evidence="8">The sequence shown here is derived from an EMBL/GenBank/DDBJ whole genome shotgun (WGS) entry which is preliminary data.</text>
</comment>
<evidence type="ECO:0000256" key="5">
    <source>
        <dbReference type="ARBA" id="ARBA00022702"/>
    </source>
</evidence>
<dbReference type="InterPro" id="IPR001415">
    <property type="entry name" value="PTH/PTH-rel"/>
</dbReference>
<keyword evidence="9" id="KW-1185">Reference proteome</keyword>
<comment type="subcellular location">
    <subcellularLocation>
        <location evidence="1">Secreted</location>
    </subcellularLocation>
</comment>
<evidence type="ECO:0000313" key="9">
    <source>
        <dbReference type="Proteomes" id="UP001059041"/>
    </source>
</evidence>
<keyword evidence="3" id="KW-0964">Secreted</keyword>
<dbReference type="InterPro" id="IPR003626">
    <property type="entry name" value="PTH-rel"/>
</dbReference>
<sequence>MLRHWSFAVFLLTVPIPVEPKPTNSVSRQRRSVSHAQMMHDRGRSLHERKRRLWIHELLEQVHTAQMWDSPHRNQRSFRNIPWAIVHPPKHPSSTKIFPLSFQLDTVRTSQDLTQQTSNSLRYEESVRKRKRKVCSERWRDPDRRDWGCATQTQMHQD</sequence>
<evidence type="ECO:0000256" key="4">
    <source>
        <dbReference type="ARBA" id="ARBA00022685"/>
    </source>
</evidence>
<evidence type="ECO:0000313" key="8">
    <source>
        <dbReference type="EMBL" id="KAI7790635.1"/>
    </source>
</evidence>
<evidence type="ECO:0000256" key="1">
    <source>
        <dbReference type="ARBA" id="ARBA00004613"/>
    </source>
</evidence>
<dbReference type="EMBL" id="JAFHDT010000060">
    <property type="protein sequence ID" value="KAI7790635.1"/>
    <property type="molecule type" value="Genomic_DNA"/>
</dbReference>
<feature type="region of interest" description="Disordered" evidence="6">
    <location>
        <begin position="22"/>
        <end position="42"/>
    </location>
</feature>
<name>A0A9W7W922_TRIRA</name>
<protein>
    <submittedName>
        <fullName evidence="8">Parathyroid hormone-related peptide 2</fullName>
    </submittedName>
</protein>
<dbReference type="GO" id="GO:0030282">
    <property type="term" value="P:bone mineralization"/>
    <property type="evidence" value="ECO:0007669"/>
    <property type="project" value="InterPro"/>
</dbReference>
<dbReference type="GO" id="GO:0005576">
    <property type="term" value="C:extracellular region"/>
    <property type="evidence" value="ECO:0007669"/>
    <property type="project" value="UniProtKB-SubCell"/>
</dbReference>
<accession>A0A9W7W922</accession>
<feature type="signal peptide" evidence="7">
    <location>
        <begin position="1"/>
        <end position="20"/>
    </location>
</feature>
<comment type="similarity">
    <text evidence="2">Belongs to the parathyroid hormone family.</text>
</comment>
<reference evidence="8" key="1">
    <citation type="submission" date="2021-02" db="EMBL/GenBank/DDBJ databases">
        <title>Comparative genomics reveals that relaxation of natural selection precedes convergent phenotypic evolution of cavefish.</title>
        <authorList>
            <person name="Peng Z."/>
        </authorList>
    </citation>
    <scope>NUCLEOTIDE SEQUENCE</scope>
    <source>
        <tissue evidence="8">Muscle</tissue>
    </source>
</reference>
<keyword evidence="4" id="KW-0165">Cleavage on pair of basic residues</keyword>
<dbReference type="PANTHER" id="PTHR17223:SF0">
    <property type="entry name" value="PARATHYROID HORMONE-RELATED PROTEIN"/>
    <property type="match status" value="1"/>
</dbReference>
<dbReference type="GO" id="GO:0005179">
    <property type="term" value="F:hormone activity"/>
    <property type="evidence" value="ECO:0007669"/>
    <property type="project" value="UniProtKB-KW"/>
</dbReference>
<evidence type="ECO:0000256" key="2">
    <source>
        <dbReference type="ARBA" id="ARBA00006307"/>
    </source>
</evidence>
<evidence type="ECO:0000256" key="6">
    <source>
        <dbReference type="SAM" id="MobiDB-lite"/>
    </source>
</evidence>
<proteinExistence type="inferred from homology"/>
<feature type="chain" id="PRO_5040721450" evidence="7">
    <location>
        <begin position="21"/>
        <end position="158"/>
    </location>
</feature>
<evidence type="ECO:0000256" key="7">
    <source>
        <dbReference type="SAM" id="SignalP"/>
    </source>
</evidence>
<dbReference type="Pfam" id="PF01279">
    <property type="entry name" value="Parathyroid"/>
    <property type="match status" value="1"/>
</dbReference>
<dbReference type="AlphaFoldDB" id="A0A9W7W922"/>
<evidence type="ECO:0000256" key="3">
    <source>
        <dbReference type="ARBA" id="ARBA00022525"/>
    </source>
</evidence>
<organism evidence="8 9">
    <name type="scientific">Triplophysa rosa</name>
    <name type="common">Cave loach</name>
    <dbReference type="NCBI Taxonomy" id="992332"/>
    <lineage>
        <taxon>Eukaryota</taxon>
        <taxon>Metazoa</taxon>
        <taxon>Chordata</taxon>
        <taxon>Craniata</taxon>
        <taxon>Vertebrata</taxon>
        <taxon>Euteleostomi</taxon>
        <taxon>Actinopterygii</taxon>
        <taxon>Neopterygii</taxon>
        <taxon>Teleostei</taxon>
        <taxon>Ostariophysi</taxon>
        <taxon>Cypriniformes</taxon>
        <taxon>Nemacheilidae</taxon>
        <taxon>Triplophysa</taxon>
    </lineage>
</organism>
<keyword evidence="5" id="KW-0372">Hormone</keyword>
<keyword evidence="7" id="KW-0732">Signal</keyword>
<dbReference type="SMART" id="SM00087">
    <property type="entry name" value="PTH"/>
    <property type="match status" value="1"/>
</dbReference>
<gene>
    <name evidence="8" type="ORF">IRJ41_008526</name>
</gene>
<dbReference type="Proteomes" id="UP001059041">
    <property type="component" value="Unassembled WGS sequence"/>
</dbReference>
<dbReference type="PANTHER" id="PTHR17223">
    <property type="entry name" value="PARATHYROID HORMONE-RELATED"/>
    <property type="match status" value="1"/>
</dbReference>